<feature type="transmembrane region" description="Helical" evidence="1">
    <location>
        <begin position="39"/>
        <end position="59"/>
    </location>
</feature>
<keyword evidence="1" id="KW-1133">Transmembrane helix</keyword>
<proteinExistence type="predicted"/>
<keyword evidence="1" id="KW-0812">Transmembrane</keyword>
<accession>A0A2T3AVE4</accession>
<dbReference type="EMBL" id="KZ679015">
    <property type="protein sequence ID" value="PSS12626.1"/>
    <property type="molecule type" value="Genomic_DNA"/>
</dbReference>
<organism evidence="2 3">
    <name type="scientific">Amorphotheca resinae ATCC 22711</name>
    <dbReference type="NCBI Taxonomy" id="857342"/>
    <lineage>
        <taxon>Eukaryota</taxon>
        <taxon>Fungi</taxon>
        <taxon>Dikarya</taxon>
        <taxon>Ascomycota</taxon>
        <taxon>Pezizomycotina</taxon>
        <taxon>Leotiomycetes</taxon>
        <taxon>Helotiales</taxon>
        <taxon>Amorphothecaceae</taxon>
        <taxon>Amorphotheca</taxon>
    </lineage>
</organism>
<dbReference type="Proteomes" id="UP000241818">
    <property type="component" value="Unassembled WGS sequence"/>
</dbReference>
<name>A0A2T3AVE4_AMORE</name>
<gene>
    <name evidence="2" type="ORF">M430DRAFT_173414</name>
</gene>
<keyword evidence="1" id="KW-0472">Membrane</keyword>
<reference evidence="2 3" key="1">
    <citation type="journal article" date="2018" name="New Phytol.">
        <title>Comparative genomics and transcriptomics depict ericoid mycorrhizal fungi as versatile saprotrophs and plant mutualists.</title>
        <authorList>
            <person name="Martino E."/>
            <person name="Morin E."/>
            <person name="Grelet G.A."/>
            <person name="Kuo A."/>
            <person name="Kohler A."/>
            <person name="Daghino S."/>
            <person name="Barry K.W."/>
            <person name="Cichocki N."/>
            <person name="Clum A."/>
            <person name="Dockter R.B."/>
            <person name="Hainaut M."/>
            <person name="Kuo R.C."/>
            <person name="LaButti K."/>
            <person name="Lindahl B.D."/>
            <person name="Lindquist E.A."/>
            <person name="Lipzen A."/>
            <person name="Khouja H.R."/>
            <person name="Magnuson J."/>
            <person name="Murat C."/>
            <person name="Ohm R.A."/>
            <person name="Singer S.W."/>
            <person name="Spatafora J.W."/>
            <person name="Wang M."/>
            <person name="Veneault-Fourrey C."/>
            <person name="Henrissat B."/>
            <person name="Grigoriev I.V."/>
            <person name="Martin F.M."/>
            <person name="Perotto S."/>
        </authorList>
    </citation>
    <scope>NUCLEOTIDE SEQUENCE [LARGE SCALE GENOMIC DNA]</scope>
    <source>
        <strain evidence="2 3">ATCC 22711</strain>
    </source>
</reference>
<keyword evidence="3" id="KW-1185">Reference proteome</keyword>
<sequence length="84" mass="9596">MMSDFSYSWAETGNISLGGVNRTDILFIQSLSSLLDASYSFWAVFLLFSWCRLGVYLWPNPVVISTHRRSVNLRIDKGKLSRGF</sequence>
<dbReference type="GeneID" id="36571728"/>
<dbReference type="RefSeq" id="XP_024718624.1">
    <property type="nucleotide sequence ID" value="XM_024863647.1"/>
</dbReference>
<evidence type="ECO:0000313" key="2">
    <source>
        <dbReference type="EMBL" id="PSS12626.1"/>
    </source>
</evidence>
<dbReference type="AlphaFoldDB" id="A0A2T3AVE4"/>
<evidence type="ECO:0000313" key="3">
    <source>
        <dbReference type="Proteomes" id="UP000241818"/>
    </source>
</evidence>
<protein>
    <submittedName>
        <fullName evidence="2">Uncharacterized protein</fullName>
    </submittedName>
</protein>
<dbReference type="InParanoid" id="A0A2T3AVE4"/>
<evidence type="ECO:0000256" key="1">
    <source>
        <dbReference type="SAM" id="Phobius"/>
    </source>
</evidence>